<dbReference type="GO" id="GO:0016740">
    <property type="term" value="F:transferase activity"/>
    <property type="evidence" value="ECO:0007669"/>
    <property type="project" value="UniProtKB-KW"/>
</dbReference>
<reference evidence="4 5" key="1">
    <citation type="submission" date="2020-08" db="EMBL/GenBank/DDBJ databases">
        <title>Sequencing the genomes of 1000 actinobacteria strains.</title>
        <authorList>
            <person name="Klenk H.-P."/>
        </authorList>
    </citation>
    <scope>NUCLEOTIDE SEQUENCE [LARGE SCALE GENOMIC DNA]</scope>
    <source>
        <strain evidence="4 5">DSM 45267</strain>
    </source>
</reference>
<sequence>MATDTVPSDARPLAGVRVIELGSMYAAPTTGRMLRDFGADVVKVEDPSAGDFARQWQPAHNGTAIGFARLNSGKRSVGIDLRTPRGRDVVMPLIDEADVLIENFRPGRLESWGMGFDDLAARNPRLVMTRVSGFGQTGPYRERPGFGTVAETASGYAFLNGWPETPPTAPPFGFADSIAGISAAFGTAMALYRRELSGHGSEVDVALYEPLMFILGDAVLNYTSSGTIMQRHGNASGAASPRGIYQAGDGGWLSIAASNQAIAMRLFDAMGMPELKTDDRYATNTARMANNESLQALVREWIGARSRDEALAILDEHEVVSAAVNDASDIAADPHFLQRTLVDLAGSALGPAMMPGPILHVRDTDRPVYEGVPAVGEHTGQVLAGELGMPADALSALAADGVIGAVAGETLGTGADPSGAAAATAGGTARAGAHTGGADAGGVAASGAA</sequence>
<evidence type="ECO:0000313" key="5">
    <source>
        <dbReference type="Proteomes" id="UP000564573"/>
    </source>
</evidence>
<dbReference type="Proteomes" id="UP000564573">
    <property type="component" value="Unassembled WGS sequence"/>
</dbReference>
<dbReference type="InterPro" id="IPR050509">
    <property type="entry name" value="CoA-transferase_III"/>
</dbReference>
<organism evidence="4 5">
    <name type="scientific">Prauserella sediminis</name>
    <dbReference type="NCBI Taxonomy" id="577680"/>
    <lineage>
        <taxon>Bacteria</taxon>
        <taxon>Bacillati</taxon>
        <taxon>Actinomycetota</taxon>
        <taxon>Actinomycetes</taxon>
        <taxon>Pseudonocardiales</taxon>
        <taxon>Pseudonocardiaceae</taxon>
        <taxon>Prauserella</taxon>
        <taxon>Prauserella salsuginis group</taxon>
    </lineage>
</organism>
<comment type="caution">
    <text evidence="4">The sequence shown here is derived from an EMBL/GenBank/DDBJ whole genome shotgun (WGS) entry which is preliminary data.</text>
</comment>
<keyword evidence="5" id="KW-1185">Reference proteome</keyword>
<comment type="similarity">
    <text evidence="1">Belongs to the CoA-transferase III family.</text>
</comment>
<dbReference type="Gene3D" id="3.30.1540.10">
    <property type="entry name" value="formyl-coa transferase, domain 3"/>
    <property type="match status" value="1"/>
</dbReference>
<gene>
    <name evidence="4" type="ORF">FB384_004111</name>
</gene>
<evidence type="ECO:0000313" key="4">
    <source>
        <dbReference type="EMBL" id="MBB3665160.1"/>
    </source>
</evidence>
<dbReference type="EMBL" id="JACIBS010000002">
    <property type="protein sequence ID" value="MBB3665160.1"/>
    <property type="molecule type" value="Genomic_DNA"/>
</dbReference>
<evidence type="ECO:0000256" key="3">
    <source>
        <dbReference type="SAM" id="MobiDB-lite"/>
    </source>
</evidence>
<dbReference type="Pfam" id="PF02515">
    <property type="entry name" value="CoA_transf_3"/>
    <property type="match status" value="1"/>
</dbReference>
<dbReference type="InterPro" id="IPR044855">
    <property type="entry name" value="CoA-Trfase_III_dom3_sf"/>
</dbReference>
<dbReference type="SUPFAM" id="SSF89796">
    <property type="entry name" value="CoA-transferase family III (CaiB/BaiF)"/>
    <property type="match status" value="1"/>
</dbReference>
<dbReference type="Gene3D" id="3.40.50.10540">
    <property type="entry name" value="Crotonobetainyl-coa:carnitine coa-transferase, domain 1"/>
    <property type="match status" value="1"/>
</dbReference>
<evidence type="ECO:0000256" key="2">
    <source>
        <dbReference type="ARBA" id="ARBA00022679"/>
    </source>
</evidence>
<dbReference type="PANTHER" id="PTHR48228">
    <property type="entry name" value="SUCCINYL-COA--D-CITRAMALATE COA-TRANSFERASE"/>
    <property type="match status" value="1"/>
</dbReference>
<feature type="region of interest" description="Disordered" evidence="3">
    <location>
        <begin position="429"/>
        <end position="449"/>
    </location>
</feature>
<keyword evidence="2 4" id="KW-0808">Transferase</keyword>
<proteinExistence type="inferred from homology"/>
<dbReference type="AlphaFoldDB" id="A0A839XPK3"/>
<protein>
    <submittedName>
        <fullName evidence="4">Crotonobetainyl-CoA:carnitine CoA-transferase CaiB-like acyl-CoA transferase</fullName>
    </submittedName>
</protein>
<accession>A0A839XPK3</accession>
<name>A0A839XPK3_9PSEU</name>
<dbReference type="PANTHER" id="PTHR48228:SF6">
    <property type="entry name" value="L-CARNITINE COA-TRANSFERASE"/>
    <property type="match status" value="1"/>
</dbReference>
<dbReference type="RefSeq" id="WP_183786330.1">
    <property type="nucleotide sequence ID" value="NZ_JACIBS010000002.1"/>
</dbReference>
<dbReference type="InterPro" id="IPR003673">
    <property type="entry name" value="CoA-Trfase_fam_III"/>
</dbReference>
<dbReference type="InterPro" id="IPR023606">
    <property type="entry name" value="CoA-Trfase_III_dom_1_sf"/>
</dbReference>
<evidence type="ECO:0000256" key="1">
    <source>
        <dbReference type="ARBA" id="ARBA00008383"/>
    </source>
</evidence>